<dbReference type="EMBL" id="PP179326">
    <property type="protein sequence ID" value="XAI70673.1"/>
    <property type="molecule type" value="Genomic_DNA"/>
</dbReference>
<reference evidence="1" key="1">
    <citation type="journal article" date="2024" name="J. Gen. Virol.">
        <title>Novel phages of Pseudomonas syringae unveil numerous potential auxiliary metabolic genes.</title>
        <authorList>
            <person name="Feltin C."/>
            <person name="Garneau J.R."/>
            <person name="Morris C.E."/>
            <person name="Berard A."/>
            <person name="Torres-Barcelo C."/>
        </authorList>
    </citation>
    <scope>NUCLEOTIDE SEQUENCE</scope>
</reference>
<evidence type="ECO:0000313" key="1">
    <source>
        <dbReference type="EMBL" id="XAI70673.1"/>
    </source>
</evidence>
<organism evidence="1">
    <name type="scientific">Pseudomonas phage Orimi01</name>
    <dbReference type="NCBI Taxonomy" id="3138541"/>
    <lineage>
        <taxon>Viruses</taxon>
    </lineage>
</organism>
<sequence>MARMSGGDKLRAVLGRISQKAKGGVNVGFLKGATYPDGTSVAQVAFWNEYGTSKTEARPFFRTMIAVESFAWPGLMGKALVHYNYDGATVMQFMGVKVSEELQQSIAGWRYPGNAPSTIAKKGFDKPLVETAHMQNSVGFEVLE</sequence>
<gene>
    <name evidence="1" type="ORF">Orimi01_00016</name>
</gene>
<proteinExistence type="predicted"/>
<accession>A0AAU6W276</accession>
<protein>
    <submittedName>
        <fullName evidence="1">RNA polymerase</fullName>
    </submittedName>
</protein>
<name>A0AAU6W276_9VIRU</name>